<keyword evidence="2" id="KW-0479">Metal-binding</keyword>
<evidence type="ECO:0000313" key="4">
    <source>
        <dbReference type="EMBL" id="KIK35637.1"/>
    </source>
</evidence>
<sequence length="305" mass="34611">MGRYGNGASLEDIARTAGCSEGAVEKYTERCFRAIESFHDTFVCLPTTQEKEQEKRWVDDHLGFSGTWREGWVMYDGTIVVLYAKPALNGDAYFTRKSNYGLNVQVSSQFYILQLLTRIGNLPSNLRIVDYSHGMTGSAHDAWAFEHTAAAKHPNWFFARDEFAWADSAYAVNSRTIPVHKKPAALLPENITFDRAVANLRVRSEHCMGALKGRFQCLRGLRVHINSKHQHISACQWITVSIILHNIVIEVEGDQRGAYFAPFHTRHEEVEDRGPHDEPLAGEDNVDGDTKRKKLVEELVAFRQM</sequence>
<dbReference type="GO" id="GO:0046872">
    <property type="term" value="F:metal ion binding"/>
    <property type="evidence" value="ECO:0007669"/>
    <property type="project" value="UniProtKB-KW"/>
</dbReference>
<dbReference type="AlphaFoldDB" id="A0A0D0AN27"/>
<proteinExistence type="predicted"/>
<dbReference type="STRING" id="930992.A0A0D0AN27"/>
<evidence type="ECO:0000313" key="5">
    <source>
        <dbReference type="Proteomes" id="UP000054485"/>
    </source>
</evidence>
<dbReference type="Proteomes" id="UP000054485">
    <property type="component" value="Unassembled WGS sequence"/>
</dbReference>
<gene>
    <name evidence="4" type="ORF">CY34DRAFT_95754</name>
</gene>
<dbReference type="InParanoid" id="A0A0D0AN27"/>
<comment type="cofactor">
    <cofactor evidence="1">
        <name>a divalent metal cation</name>
        <dbReference type="ChEBI" id="CHEBI:60240"/>
    </cofactor>
</comment>
<reference evidence="4 5" key="1">
    <citation type="submission" date="2014-04" db="EMBL/GenBank/DDBJ databases">
        <authorList>
            <consortium name="DOE Joint Genome Institute"/>
            <person name="Kuo A."/>
            <person name="Ruytinx J."/>
            <person name="Rineau F."/>
            <person name="Colpaert J."/>
            <person name="Kohler A."/>
            <person name="Nagy L.G."/>
            <person name="Floudas D."/>
            <person name="Copeland A."/>
            <person name="Barry K.W."/>
            <person name="Cichocki N."/>
            <person name="Veneault-Fourrey C."/>
            <person name="LaButti K."/>
            <person name="Lindquist E.A."/>
            <person name="Lipzen A."/>
            <person name="Lundell T."/>
            <person name="Morin E."/>
            <person name="Murat C."/>
            <person name="Sun H."/>
            <person name="Tunlid A."/>
            <person name="Henrissat B."/>
            <person name="Grigoriev I.V."/>
            <person name="Hibbett D.S."/>
            <person name="Martin F."/>
            <person name="Nordberg H.P."/>
            <person name="Cantor M.N."/>
            <person name="Hua S.X."/>
        </authorList>
    </citation>
    <scope>NUCLEOTIDE SEQUENCE [LARGE SCALE GENOMIC DNA]</scope>
    <source>
        <strain evidence="4 5">UH-Slu-Lm8-n1</strain>
    </source>
</reference>
<dbReference type="EMBL" id="KN835603">
    <property type="protein sequence ID" value="KIK35637.1"/>
    <property type="molecule type" value="Genomic_DNA"/>
</dbReference>
<dbReference type="SUPFAM" id="SSF88659">
    <property type="entry name" value="Sigma3 and sigma4 domains of RNA polymerase sigma factors"/>
    <property type="match status" value="1"/>
</dbReference>
<evidence type="ECO:0000259" key="3">
    <source>
        <dbReference type="Pfam" id="PF13359"/>
    </source>
</evidence>
<reference evidence="5" key="2">
    <citation type="submission" date="2015-01" db="EMBL/GenBank/DDBJ databases">
        <title>Evolutionary Origins and Diversification of the Mycorrhizal Mutualists.</title>
        <authorList>
            <consortium name="DOE Joint Genome Institute"/>
            <consortium name="Mycorrhizal Genomics Consortium"/>
            <person name="Kohler A."/>
            <person name="Kuo A."/>
            <person name="Nagy L.G."/>
            <person name="Floudas D."/>
            <person name="Copeland A."/>
            <person name="Barry K.W."/>
            <person name="Cichocki N."/>
            <person name="Veneault-Fourrey C."/>
            <person name="LaButti K."/>
            <person name="Lindquist E.A."/>
            <person name="Lipzen A."/>
            <person name="Lundell T."/>
            <person name="Morin E."/>
            <person name="Murat C."/>
            <person name="Riley R."/>
            <person name="Ohm R."/>
            <person name="Sun H."/>
            <person name="Tunlid A."/>
            <person name="Henrissat B."/>
            <person name="Grigoriev I.V."/>
            <person name="Hibbett D.S."/>
            <person name="Martin F."/>
        </authorList>
    </citation>
    <scope>NUCLEOTIDE SEQUENCE [LARGE SCALE GENOMIC DNA]</scope>
    <source>
        <strain evidence="5">UH-Slu-Lm8-n1</strain>
    </source>
</reference>
<dbReference type="InterPro" id="IPR013324">
    <property type="entry name" value="RNA_pol_sigma_r3/r4-like"/>
</dbReference>
<dbReference type="HOGENOM" id="CLU_018552_2_1_1"/>
<dbReference type="Pfam" id="PF13359">
    <property type="entry name" value="DDE_Tnp_4"/>
    <property type="match status" value="1"/>
</dbReference>
<accession>A0A0D0AN27</accession>
<evidence type="ECO:0000256" key="1">
    <source>
        <dbReference type="ARBA" id="ARBA00001968"/>
    </source>
</evidence>
<feature type="domain" description="DDE Tnp4" evidence="3">
    <location>
        <begin position="76"/>
        <end position="246"/>
    </location>
</feature>
<evidence type="ECO:0000256" key="2">
    <source>
        <dbReference type="ARBA" id="ARBA00022723"/>
    </source>
</evidence>
<keyword evidence="5" id="KW-1185">Reference proteome</keyword>
<organism evidence="4 5">
    <name type="scientific">Suillus luteus UH-Slu-Lm8-n1</name>
    <dbReference type="NCBI Taxonomy" id="930992"/>
    <lineage>
        <taxon>Eukaryota</taxon>
        <taxon>Fungi</taxon>
        <taxon>Dikarya</taxon>
        <taxon>Basidiomycota</taxon>
        <taxon>Agaricomycotina</taxon>
        <taxon>Agaricomycetes</taxon>
        <taxon>Agaricomycetidae</taxon>
        <taxon>Boletales</taxon>
        <taxon>Suillineae</taxon>
        <taxon>Suillaceae</taxon>
        <taxon>Suillus</taxon>
    </lineage>
</organism>
<dbReference type="InterPro" id="IPR027806">
    <property type="entry name" value="HARBI1_dom"/>
</dbReference>
<protein>
    <recommendedName>
        <fullName evidence="3">DDE Tnp4 domain-containing protein</fullName>
    </recommendedName>
</protein>
<name>A0A0D0AN27_9AGAM</name>
<dbReference type="OrthoDB" id="2408877at2759"/>